<comment type="caution">
    <text evidence="1">The sequence shown here is derived from an EMBL/GenBank/DDBJ whole genome shotgun (WGS) entry which is preliminary data.</text>
</comment>
<accession>A0A2V4DPD1</accession>
<evidence type="ECO:0000313" key="1">
    <source>
        <dbReference type="EMBL" id="PXY91758.1"/>
    </source>
</evidence>
<organism evidence="1 2">
    <name type="scientific">Gilliamella apis</name>
    <dbReference type="NCBI Taxonomy" id="1970738"/>
    <lineage>
        <taxon>Bacteria</taxon>
        <taxon>Pseudomonadati</taxon>
        <taxon>Pseudomonadota</taxon>
        <taxon>Gammaproteobacteria</taxon>
        <taxon>Orbales</taxon>
        <taxon>Orbaceae</taxon>
        <taxon>Gilliamella</taxon>
    </lineage>
</organism>
<gene>
    <name evidence="1" type="ORF">DKK78_05415</name>
</gene>
<name>A0A2V4DPD1_9GAMM</name>
<sequence length="60" mass="7151">MAKTEYVYQCNITASLTQPNNEPHINKRITWTQCPIFYTELLNELRQCNDDKMTIMEIIK</sequence>
<protein>
    <submittedName>
        <fullName evidence="1">Uncharacterized protein</fullName>
    </submittedName>
</protein>
<proteinExistence type="predicted"/>
<dbReference type="Proteomes" id="UP000247673">
    <property type="component" value="Unassembled WGS sequence"/>
</dbReference>
<reference evidence="1 2" key="1">
    <citation type="submission" date="2018-05" db="EMBL/GenBank/DDBJ databases">
        <title>Reference genomes for bee gut microbiota database.</title>
        <authorList>
            <person name="Ellegaard K.M."/>
        </authorList>
    </citation>
    <scope>NUCLEOTIDE SEQUENCE [LARGE SCALE GENOMIC DNA]</scope>
    <source>
        <strain evidence="1 2">ESL0172</strain>
    </source>
</reference>
<dbReference type="EMBL" id="QGLO01000004">
    <property type="protein sequence ID" value="PXY91758.1"/>
    <property type="molecule type" value="Genomic_DNA"/>
</dbReference>
<dbReference type="AlphaFoldDB" id="A0A2V4DPD1"/>
<evidence type="ECO:0000313" key="2">
    <source>
        <dbReference type="Proteomes" id="UP000247673"/>
    </source>
</evidence>
<keyword evidence="2" id="KW-1185">Reference proteome</keyword>